<evidence type="ECO:0000313" key="3">
    <source>
        <dbReference type="Proteomes" id="UP000608071"/>
    </source>
</evidence>
<dbReference type="SUPFAM" id="SSF52540">
    <property type="entry name" value="P-loop containing nucleoside triphosphate hydrolases"/>
    <property type="match status" value="1"/>
</dbReference>
<dbReference type="Proteomes" id="UP000608071">
    <property type="component" value="Unassembled WGS sequence"/>
</dbReference>
<accession>A0ABR8T3R0</accession>
<dbReference type="PANTHER" id="PTHR13696">
    <property type="entry name" value="P-LOOP CONTAINING NUCLEOSIDE TRIPHOSPHATE HYDROLASE"/>
    <property type="match status" value="1"/>
</dbReference>
<dbReference type="InterPro" id="IPR025669">
    <property type="entry name" value="AAA_dom"/>
</dbReference>
<gene>
    <name evidence="2" type="ORF">H9647_20170</name>
</gene>
<proteinExistence type="predicted"/>
<name>A0ABR8T3R0_9BACL</name>
<organism evidence="2 3">
    <name type="scientific">Paenibacillus gallinarum</name>
    <dbReference type="NCBI Taxonomy" id="2762232"/>
    <lineage>
        <taxon>Bacteria</taxon>
        <taxon>Bacillati</taxon>
        <taxon>Bacillota</taxon>
        <taxon>Bacilli</taxon>
        <taxon>Bacillales</taxon>
        <taxon>Paenibacillaceae</taxon>
        <taxon>Paenibacillus</taxon>
    </lineage>
</organism>
<protein>
    <submittedName>
        <fullName evidence="2">ParA family protein</fullName>
    </submittedName>
</protein>
<dbReference type="EMBL" id="JACSQL010000011">
    <property type="protein sequence ID" value="MBD7970388.1"/>
    <property type="molecule type" value="Genomic_DNA"/>
</dbReference>
<evidence type="ECO:0000313" key="2">
    <source>
        <dbReference type="EMBL" id="MBD7970388.1"/>
    </source>
</evidence>
<keyword evidence="3" id="KW-1185">Reference proteome</keyword>
<dbReference type="RefSeq" id="WP_191803427.1">
    <property type="nucleotide sequence ID" value="NZ_JACSQL010000011.1"/>
</dbReference>
<dbReference type="CDD" id="cd02042">
    <property type="entry name" value="ParAB_family"/>
    <property type="match status" value="1"/>
</dbReference>
<dbReference type="Gene3D" id="3.40.50.300">
    <property type="entry name" value="P-loop containing nucleotide triphosphate hydrolases"/>
    <property type="match status" value="1"/>
</dbReference>
<sequence length="259" mass="29294">MGITISIGIQKGGVGKTTTSAITSYLLSKEHKVLAVDFDSQGNLTQFLTQKNIYEFTGMTVLEAVKDMDARPYIHQITENLHLLPAEDLLATFSRYLYQSYRGEPSHLLRETLDGVKDEYDFIIIDLPPNLGEQTINALTASDYAVVILQSEPFCYDALDRYLETLSLIQRKTNPNLILAGILTSMLDSRTTLDAAILERARADYEDVVFDSIIKRRNRIKELSIYGIQDSTKADKEALKSYSSFVKELLQRVKETDHK</sequence>
<dbReference type="Pfam" id="PF13614">
    <property type="entry name" value="AAA_31"/>
    <property type="match status" value="1"/>
</dbReference>
<comment type="caution">
    <text evidence="2">The sequence shown here is derived from an EMBL/GenBank/DDBJ whole genome shotgun (WGS) entry which is preliminary data.</text>
</comment>
<reference evidence="2 3" key="1">
    <citation type="submission" date="2020-08" db="EMBL/GenBank/DDBJ databases">
        <title>A Genomic Blueprint of the Chicken Gut Microbiome.</title>
        <authorList>
            <person name="Gilroy R."/>
            <person name="Ravi A."/>
            <person name="Getino M."/>
            <person name="Pursley I."/>
            <person name="Horton D.L."/>
            <person name="Alikhan N.-F."/>
            <person name="Baker D."/>
            <person name="Gharbi K."/>
            <person name="Hall N."/>
            <person name="Watson M."/>
            <person name="Adriaenssens E.M."/>
            <person name="Foster-Nyarko E."/>
            <person name="Jarju S."/>
            <person name="Secka A."/>
            <person name="Antonio M."/>
            <person name="Oren A."/>
            <person name="Chaudhuri R."/>
            <person name="La Ragione R.M."/>
            <person name="Hildebrand F."/>
            <person name="Pallen M.J."/>
        </authorList>
    </citation>
    <scope>NUCLEOTIDE SEQUENCE [LARGE SCALE GENOMIC DNA]</scope>
    <source>
        <strain evidence="2 3">Sa2BVA9</strain>
    </source>
</reference>
<dbReference type="InterPro" id="IPR027417">
    <property type="entry name" value="P-loop_NTPase"/>
</dbReference>
<feature type="domain" description="AAA" evidence="1">
    <location>
        <begin position="4"/>
        <end position="177"/>
    </location>
</feature>
<evidence type="ECO:0000259" key="1">
    <source>
        <dbReference type="Pfam" id="PF13614"/>
    </source>
</evidence>
<dbReference type="InterPro" id="IPR050678">
    <property type="entry name" value="DNA_Partitioning_ATPase"/>
</dbReference>
<dbReference type="PANTHER" id="PTHR13696:SF52">
    <property type="entry name" value="PARA FAMILY PROTEIN CT_582"/>
    <property type="match status" value="1"/>
</dbReference>